<name>E1YAF6_9BACT</name>
<organism evidence="1">
    <name type="scientific">uncultured Desulfobacterium sp</name>
    <dbReference type="NCBI Taxonomy" id="201089"/>
    <lineage>
        <taxon>Bacteria</taxon>
        <taxon>Pseudomonadati</taxon>
        <taxon>Thermodesulfobacteriota</taxon>
        <taxon>Desulfobacteria</taxon>
        <taxon>Desulfobacterales</taxon>
        <taxon>Desulfobacteriaceae</taxon>
        <taxon>Desulfobacterium</taxon>
        <taxon>environmental samples</taxon>
    </lineage>
</organism>
<sequence>MKQNTLKRMEKMIKKIFLVSLFFITISGISFAEEFLLSSPALEPGKNLGIEQVYFGFGCTGKNISPALNWKGAPADTKSFAITVYDPDAPTGSGWWHWIIFNIPAAVNDIKENAGNPSLKLAPKHSIQSITDYGKPGYGGACPPEGDKPHRYIFTLYALDMEKLPLDANASGAMVGFYLNQHALAKATLTALYSR</sequence>
<dbReference type="InterPro" id="IPR036610">
    <property type="entry name" value="PEBP-like_sf"/>
</dbReference>
<dbReference type="SUPFAM" id="SSF49777">
    <property type="entry name" value="PEBP-like"/>
    <property type="match status" value="1"/>
</dbReference>
<protein>
    <submittedName>
        <fullName evidence="1">UPF0098 protein ybcL</fullName>
    </submittedName>
</protein>
<dbReference type="NCBIfam" id="TIGR00481">
    <property type="entry name" value="YbhB/YbcL family Raf kinase inhibitor-like protein"/>
    <property type="match status" value="1"/>
</dbReference>
<proteinExistence type="predicted"/>
<dbReference type="Gene3D" id="3.90.280.10">
    <property type="entry name" value="PEBP-like"/>
    <property type="match status" value="1"/>
</dbReference>
<dbReference type="AlphaFoldDB" id="E1YAF6"/>
<dbReference type="InterPro" id="IPR005247">
    <property type="entry name" value="YbhB_YbcL/LppC-like"/>
</dbReference>
<dbReference type="EMBL" id="FR695866">
    <property type="protein sequence ID" value="CBX27550.1"/>
    <property type="molecule type" value="Genomic_DNA"/>
</dbReference>
<dbReference type="PANTHER" id="PTHR30289:SF1">
    <property type="entry name" value="PEBP (PHOSPHATIDYLETHANOLAMINE-BINDING PROTEIN) FAMILY PROTEIN"/>
    <property type="match status" value="1"/>
</dbReference>
<dbReference type="InterPro" id="IPR008914">
    <property type="entry name" value="PEBP"/>
</dbReference>
<dbReference type="PANTHER" id="PTHR30289">
    <property type="entry name" value="UNCHARACTERIZED PROTEIN YBCL-RELATED"/>
    <property type="match status" value="1"/>
</dbReference>
<gene>
    <name evidence="1" type="ORF">N47_H23720</name>
</gene>
<evidence type="ECO:0000313" key="1">
    <source>
        <dbReference type="EMBL" id="CBX27550.1"/>
    </source>
</evidence>
<dbReference type="Pfam" id="PF01161">
    <property type="entry name" value="PBP"/>
    <property type="match status" value="1"/>
</dbReference>
<accession>E1YAF6</accession>
<dbReference type="CDD" id="cd00865">
    <property type="entry name" value="PEBP_bact_arch"/>
    <property type="match status" value="1"/>
</dbReference>
<reference evidence="1" key="1">
    <citation type="journal article" date="2011" name="Environ. Microbiol.">
        <title>Genomic insights into the metabolic potential of the polycyclic aromatic hydrocarbon degrading sulfate-reducing Deltaproteobacterium N47.</title>
        <authorList>
            <person name="Bergmann F."/>
            <person name="Selesi D."/>
            <person name="Weinmaier T."/>
            <person name="Tischler P."/>
            <person name="Rattei T."/>
            <person name="Meckenstock R.U."/>
        </authorList>
    </citation>
    <scope>NUCLEOTIDE SEQUENCE</scope>
</reference>